<dbReference type="Proteomes" id="UP000463951">
    <property type="component" value="Chromosome"/>
</dbReference>
<sequence>MHPVLGGPGGVQPRLELIEKLVEPELGKGWMAPLIRTARHLATIPP</sequence>
<evidence type="ECO:0000313" key="1">
    <source>
        <dbReference type="EMBL" id="BBJ45819.1"/>
    </source>
</evidence>
<dbReference type="EMBL" id="AP019620">
    <property type="protein sequence ID" value="BBJ45819.1"/>
    <property type="molecule type" value="Genomic_DNA"/>
</dbReference>
<name>A0A499V9Y9_9ACTN</name>
<proteinExistence type="predicted"/>
<protein>
    <submittedName>
        <fullName evidence="1">Uncharacterized protein</fullName>
    </submittedName>
</protein>
<gene>
    <name evidence="1" type="ORF">SSPO_085370</name>
</gene>
<dbReference type="AlphaFoldDB" id="A0A499V9Y9"/>
<reference evidence="1 2" key="1">
    <citation type="journal article" date="2020" name="Int. J. Syst. Evol. Microbiol.">
        <title>Reclassification of Streptomyces castelarensis and Streptomyces sporoclivatus as later heterotypic synonyms of Streptomyces antimycoticus.</title>
        <authorList>
            <person name="Komaki H."/>
            <person name="Tamura T."/>
        </authorList>
    </citation>
    <scope>NUCLEOTIDE SEQUENCE [LARGE SCALE GENOMIC DNA]</scope>
    <source>
        <strain evidence="1 2">NBRC 100767</strain>
    </source>
</reference>
<evidence type="ECO:0000313" key="2">
    <source>
        <dbReference type="Proteomes" id="UP000463951"/>
    </source>
</evidence>
<organism evidence="1 2">
    <name type="scientific">Streptomyces antimycoticus</name>
    <dbReference type="NCBI Taxonomy" id="68175"/>
    <lineage>
        <taxon>Bacteria</taxon>
        <taxon>Bacillati</taxon>
        <taxon>Actinomycetota</taxon>
        <taxon>Actinomycetes</taxon>
        <taxon>Kitasatosporales</taxon>
        <taxon>Streptomycetaceae</taxon>
        <taxon>Streptomyces</taxon>
        <taxon>Streptomyces violaceusniger group</taxon>
    </lineage>
</organism>
<accession>A0A499V9Y9</accession>